<protein>
    <submittedName>
        <fullName evidence="2">Uncharacterized protein</fullName>
    </submittedName>
</protein>
<sequence length="84" mass="9825">MVQSALAIMDDDSGSSTIRPSRQRLQILHPAQTSRDDDVDGHREAHRPGRVSGRLQALHEAETWWRRQEDWLMRDDVLVMHRQL</sequence>
<feature type="region of interest" description="Disordered" evidence="1">
    <location>
        <begin position="1"/>
        <end position="20"/>
    </location>
</feature>
<feature type="region of interest" description="Disordered" evidence="1">
    <location>
        <begin position="32"/>
        <end position="53"/>
    </location>
</feature>
<dbReference type="AlphaFoldDB" id="A0A9W6R7I6"/>
<evidence type="ECO:0000313" key="3">
    <source>
        <dbReference type="Proteomes" id="UP001165136"/>
    </source>
</evidence>
<evidence type="ECO:0000313" key="2">
    <source>
        <dbReference type="EMBL" id="GLY69705.1"/>
    </source>
</evidence>
<organism evidence="2 3">
    <name type="scientific">Amycolatopsis taiwanensis</name>
    <dbReference type="NCBI Taxonomy" id="342230"/>
    <lineage>
        <taxon>Bacteria</taxon>
        <taxon>Bacillati</taxon>
        <taxon>Actinomycetota</taxon>
        <taxon>Actinomycetes</taxon>
        <taxon>Pseudonocardiales</taxon>
        <taxon>Pseudonocardiaceae</taxon>
        <taxon>Amycolatopsis</taxon>
    </lineage>
</organism>
<keyword evidence="3" id="KW-1185">Reference proteome</keyword>
<name>A0A9W6R7I6_9PSEU</name>
<dbReference type="Proteomes" id="UP001165136">
    <property type="component" value="Unassembled WGS sequence"/>
</dbReference>
<dbReference type="EMBL" id="BSTI01000018">
    <property type="protein sequence ID" value="GLY69705.1"/>
    <property type="molecule type" value="Genomic_DNA"/>
</dbReference>
<accession>A0A9W6R7I6</accession>
<reference evidence="2" key="1">
    <citation type="submission" date="2023-03" db="EMBL/GenBank/DDBJ databases">
        <title>Amycolatopsis taiwanensis NBRC 103393.</title>
        <authorList>
            <person name="Ichikawa N."/>
            <person name="Sato H."/>
            <person name="Tonouchi N."/>
        </authorList>
    </citation>
    <scope>NUCLEOTIDE SEQUENCE</scope>
    <source>
        <strain evidence="2">NBRC 103393</strain>
    </source>
</reference>
<comment type="caution">
    <text evidence="2">The sequence shown here is derived from an EMBL/GenBank/DDBJ whole genome shotgun (WGS) entry which is preliminary data.</text>
</comment>
<evidence type="ECO:0000256" key="1">
    <source>
        <dbReference type="SAM" id="MobiDB-lite"/>
    </source>
</evidence>
<gene>
    <name evidence="2" type="ORF">Atai01_63240</name>
</gene>
<proteinExistence type="predicted"/>
<feature type="compositionally biased region" description="Basic and acidic residues" evidence="1">
    <location>
        <begin position="34"/>
        <end position="47"/>
    </location>
</feature>